<dbReference type="Ensembl" id="ENSPMGT00000015185.1">
    <property type="protein sequence ID" value="ENSPMGP00000014231.1"/>
    <property type="gene ID" value="ENSPMGG00000011670.1"/>
</dbReference>
<reference evidence="3" key="2">
    <citation type="submission" date="2025-09" db="UniProtKB">
        <authorList>
            <consortium name="Ensembl"/>
        </authorList>
    </citation>
    <scope>IDENTIFICATION</scope>
</reference>
<proteinExistence type="predicted"/>
<dbReference type="PANTHER" id="PTHR12307">
    <property type="entry name" value="PROTEIN PHOSPHATASE 1 REGULATORY SUBUNIT"/>
    <property type="match status" value="1"/>
</dbReference>
<dbReference type="InterPro" id="IPR050782">
    <property type="entry name" value="PP1_regulatory_subunit_3"/>
</dbReference>
<evidence type="ECO:0000259" key="2">
    <source>
        <dbReference type="PROSITE" id="PS51159"/>
    </source>
</evidence>
<accession>A0A3B4ACK2</accession>
<dbReference type="STRING" id="409849.ENSPMGP00000014231"/>
<name>A0A3B4ACK2_9GOBI</name>
<dbReference type="PANTHER" id="PTHR12307:SF7">
    <property type="entry name" value="PROTEIN PHOSPHATASE 1 REGULATORY SUBUNIT 3G"/>
    <property type="match status" value="1"/>
</dbReference>
<dbReference type="GO" id="GO:2001069">
    <property type="term" value="F:glycogen binding"/>
    <property type="evidence" value="ECO:0007669"/>
    <property type="project" value="TreeGrafter"/>
</dbReference>
<reference evidence="3" key="1">
    <citation type="submission" date="2025-08" db="UniProtKB">
        <authorList>
            <consortium name="Ensembl"/>
        </authorList>
    </citation>
    <scope>IDENTIFICATION</scope>
</reference>
<dbReference type="Gene3D" id="2.60.40.2440">
    <property type="entry name" value="Carbohydrate binding type-21 domain"/>
    <property type="match status" value="1"/>
</dbReference>
<keyword evidence="4" id="KW-1185">Reference proteome</keyword>
<dbReference type="PROSITE" id="PS51159">
    <property type="entry name" value="CBM21"/>
    <property type="match status" value="1"/>
</dbReference>
<evidence type="ECO:0000313" key="4">
    <source>
        <dbReference type="Proteomes" id="UP000261520"/>
    </source>
</evidence>
<sequence length="241" mass="27018">INSPLNTEQIHSRVMGPMDNGLPESDEELDAEQDAARMRFMRDRRRARSLPACTAALLGDGGARKRVQFADTLGLSLADVKHFSTTDEPLVPHAVLSRHQSFQAPAPQMHAQPMLLPCFPDPVDAQQRLHEQRVALEKVQVTQFEVRGQVLTRTEDAQAAVFIRYTFNEWLSHVDAPAVRVLNGRYTFSVLVPPLWSANAVHFALGLRSSEGEFWDNNGGRNFSLRYGYGPQNALFHLVMS</sequence>
<evidence type="ECO:0000256" key="1">
    <source>
        <dbReference type="SAM" id="MobiDB-lite"/>
    </source>
</evidence>
<dbReference type="Pfam" id="PF03370">
    <property type="entry name" value="CBM_21"/>
    <property type="match status" value="1"/>
</dbReference>
<organism evidence="3 4">
    <name type="scientific">Periophthalmus magnuspinnatus</name>
    <dbReference type="NCBI Taxonomy" id="409849"/>
    <lineage>
        <taxon>Eukaryota</taxon>
        <taxon>Metazoa</taxon>
        <taxon>Chordata</taxon>
        <taxon>Craniata</taxon>
        <taxon>Vertebrata</taxon>
        <taxon>Euteleostomi</taxon>
        <taxon>Actinopterygii</taxon>
        <taxon>Neopterygii</taxon>
        <taxon>Teleostei</taxon>
        <taxon>Neoteleostei</taxon>
        <taxon>Acanthomorphata</taxon>
        <taxon>Gobiaria</taxon>
        <taxon>Gobiiformes</taxon>
        <taxon>Gobioidei</taxon>
        <taxon>Gobiidae</taxon>
        <taxon>Oxudercinae</taxon>
        <taxon>Periophthalmus</taxon>
    </lineage>
</organism>
<dbReference type="GO" id="GO:0000164">
    <property type="term" value="C:protein phosphatase type 1 complex"/>
    <property type="evidence" value="ECO:0007669"/>
    <property type="project" value="TreeGrafter"/>
</dbReference>
<protein>
    <recommendedName>
        <fullName evidence="2">CBM21 domain-containing protein</fullName>
    </recommendedName>
</protein>
<feature type="domain" description="CBM21" evidence="2">
    <location>
        <begin position="126"/>
        <end position="226"/>
    </location>
</feature>
<evidence type="ECO:0000313" key="3">
    <source>
        <dbReference type="Ensembl" id="ENSPMGP00000014231.1"/>
    </source>
</evidence>
<dbReference type="Proteomes" id="UP000261520">
    <property type="component" value="Unplaced"/>
</dbReference>
<dbReference type="GO" id="GO:0005979">
    <property type="term" value="P:regulation of glycogen biosynthetic process"/>
    <property type="evidence" value="ECO:0007669"/>
    <property type="project" value="TreeGrafter"/>
</dbReference>
<feature type="region of interest" description="Disordered" evidence="1">
    <location>
        <begin position="1"/>
        <end position="28"/>
    </location>
</feature>
<dbReference type="GO" id="GO:0008157">
    <property type="term" value="F:protein phosphatase 1 binding"/>
    <property type="evidence" value="ECO:0007669"/>
    <property type="project" value="TreeGrafter"/>
</dbReference>
<dbReference type="AlphaFoldDB" id="A0A3B4ACK2"/>
<dbReference type="InterPro" id="IPR005036">
    <property type="entry name" value="CBM21_dom"/>
</dbReference>
<dbReference type="InterPro" id="IPR038175">
    <property type="entry name" value="CBM21_dom_sf"/>
</dbReference>